<protein>
    <submittedName>
        <fullName evidence="1">Uncharacterized protein</fullName>
    </submittedName>
</protein>
<name>A0A0A9HG63_ARUDO</name>
<reference evidence="1" key="1">
    <citation type="submission" date="2014-09" db="EMBL/GenBank/DDBJ databases">
        <authorList>
            <person name="Magalhaes I.L.F."/>
            <person name="Oliveira U."/>
            <person name="Santos F.R."/>
            <person name="Vidigal T.H.D.A."/>
            <person name="Brescovit A.D."/>
            <person name="Santos A.J."/>
        </authorList>
    </citation>
    <scope>NUCLEOTIDE SEQUENCE</scope>
    <source>
        <tissue evidence="1">Shoot tissue taken approximately 20 cm above the soil surface</tissue>
    </source>
</reference>
<dbReference type="EMBL" id="GBRH01165988">
    <property type="protein sequence ID" value="JAE31908.1"/>
    <property type="molecule type" value="Transcribed_RNA"/>
</dbReference>
<dbReference type="AlphaFoldDB" id="A0A0A9HG63"/>
<proteinExistence type="predicted"/>
<accession>A0A0A9HG63</accession>
<evidence type="ECO:0000313" key="1">
    <source>
        <dbReference type="EMBL" id="JAE31908.1"/>
    </source>
</evidence>
<organism evidence="1">
    <name type="scientific">Arundo donax</name>
    <name type="common">Giant reed</name>
    <name type="synonym">Donax arundinaceus</name>
    <dbReference type="NCBI Taxonomy" id="35708"/>
    <lineage>
        <taxon>Eukaryota</taxon>
        <taxon>Viridiplantae</taxon>
        <taxon>Streptophyta</taxon>
        <taxon>Embryophyta</taxon>
        <taxon>Tracheophyta</taxon>
        <taxon>Spermatophyta</taxon>
        <taxon>Magnoliopsida</taxon>
        <taxon>Liliopsida</taxon>
        <taxon>Poales</taxon>
        <taxon>Poaceae</taxon>
        <taxon>PACMAD clade</taxon>
        <taxon>Arundinoideae</taxon>
        <taxon>Arundineae</taxon>
        <taxon>Arundo</taxon>
    </lineage>
</organism>
<sequence>MHVVVCFMTTKKKIFKWTGAHFSL</sequence>
<reference evidence="1" key="2">
    <citation type="journal article" date="2015" name="Data Brief">
        <title>Shoot transcriptome of the giant reed, Arundo donax.</title>
        <authorList>
            <person name="Barrero R.A."/>
            <person name="Guerrero F.D."/>
            <person name="Moolhuijzen P."/>
            <person name="Goolsby J.A."/>
            <person name="Tidwell J."/>
            <person name="Bellgard S.E."/>
            <person name="Bellgard M.I."/>
        </authorList>
    </citation>
    <scope>NUCLEOTIDE SEQUENCE</scope>
    <source>
        <tissue evidence="1">Shoot tissue taken approximately 20 cm above the soil surface</tissue>
    </source>
</reference>